<reference evidence="1" key="4">
    <citation type="submission" date="2025-09" db="UniProtKB">
        <authorList>
            <consortium name="Ensembl"/>
        </authorList>
    </citation>
    <scope>IDENTIFICATION</scope>
</reference>
<dbReference type="InParanoid" id="H2Y0B2"/>
<reference evidence="1" key="2">
    <citation type="journal article" date="2008" name="Genome Biol.">
        <title>Improved genome assembly and evidence-based global gene model set for the chordate Ciona intestinalis: new insight into intron and operon populations.</title>
        <authorList>
            <person name="Satou Y."/>
            <person name="Mineta K."/>
            <person name="Ogasawara M."/>
            <person name="Sasakura Y."/>
            <person name="Shoguchi E."/>
            <person name="Ueno K."/>
            <person name="Yamada L."/>
            <person name="Matsumoto J."/>
            <person name="Wasserscheid J."/>
            <person name="Dewar K."/>
            <person name="Wiley G.B."/>
            <person name="Macmil S.L."/>
            <person name="Roe B.A."/>
            <person name="Zeller R.W."/>
            <person name="Hastings K.E."/>
            <person name="Lemaire P."/>
            <person name="Lindquist E."/>
            <person name="Endo T."/>
            <person name="Hotta K."/>
            <person name="Inaba K."/>
        </authorList>
    </citation>
    <scope>NUCLEOTIDE SEQUENCE [LARGE SCALE GENOMIC DNA]</scope>
    <source>
        <strain evidence="1">wild type</strain>
    </source>
</reference>
<name>H2Y0B2_CIOIN</name>
<dbReference type="AlphaFoldDB" id="H2Y0B2"/>
<dbReference type="Ensembl" id="ENSCINT00000032614.1">
    <property type="protein sequence ID" value="ENSCINP00000035346.1"/>
    <property type="gene ID" value="ENSCING00000024496.1"/>
</dbReference>
<dbReference type="EMBL" id="EAAA01001006">
    <property type="status" value="NOT_ANNOTATED_CDS"/>
    <property type="molecule type" value="Genomic_DNA"/>
</dbReference>
<sequence>PYAGFEPPYHRVSGDCLKVVACHSNGGYGKGYFCGGYRSWADGVEP</sequence>
<protein>
    <submittedName>
        <fullName evidence="1">Uncharacterized protein</fullName>
    </submittedName>
</protein>
<dbReference type="Proteomes" id="UP000008144">
    <property type="component" value="Chromosome 12"/>
</dbReference>
<dbReference type="HOGENOM" id="CLU_3193700_0_0_1"/>
<reference evidence="1" key="3">
    <citation type="submission" date="2025-08" db="UniProtKB">
        <authorList>
            <consortium name="Ensembl"/>
        </authorList>
    </citation>
    <scope>IDENTIFICATION</scope>
</reference>
<evidence type="ECO:0000313" key="1">
    <source>
        <dbReference type="Ensembl" id="ENSCINP00000035346.1"/>
    </source>
</evidence>
<accession>H2Y0B2</accession>
<proteinExistence type="predicted"/>
<reference evidence="2" key="1">
    <citation type="journal article" date="2002" name="Science">
        <title>The draft genome of Ciona intestinalis: insights into chordate and vertebrate origins.</title>
        <authorList>
            <person name="Dehal P."/>
            <person name="Satou Y."/>
            <person name="Campbell R.K."/>
            <person name="Chapman J."/>
            <person name="Degnan B."/>
            <person name="De Tomaso A."/>
            <person name="Davidson B."/>
            <person name="Di Gregorio A."/>
            <person name="Gelpke M."/>
            <person name="Goodstein D.M."/>
            <person name="Harafuji N."/>
            <person name="Hastings K.E."/>
            <person name="Ho I."/>
            <person name="Hotta K."/>
            <person name="Huang W."/>
            <person name="Kawashima T."/>
            <person name="Lemaire P."/>
            <person name="Martinez D."/>
            <person name="Meinertzhagen I.A."/>
            <person name="Necula S."/>
            <person name="Nonaka M."/>
            <person name="Putnam N."/>
            <person name="Rash S."/>
            <person name="Saiga H."/>
            <person name="Satake M."/>
            <person name="Terry A."/>
            <person name="Yamada L."/>
            <person name="Wang H.G."/>
            <person name="Awazu S."/>
            <person name="Azumi K."/>
            <person name="Boore J."/>
            <person name="Branno M."/>
            <person name="Chin-Bow S."/>
            <person name="DeSantis R."/>
            <person name="Doyle S."/>
            <person name="Francino P."/>
            <person name="Keys D.N."/>
            <person name="Haga S."/>
            <person name="Hayashi H."/>
            <person name="Hino K."/>
            <person name="Imai K.S."/>
            <person name="Inaba K."/>
            <person name="Kano S."/>
            <person name="Kobayashi K."/>
            <person name="Kobayashi M."/>
            <person name="Lee B.I."/>
            <person name="Makabe K.W."/>
            <person name="Manohar C."/>
            <person name="Matassi G."/>
            <person name="Medina M."/>
            <person name="Mochizuki Y."/>
            <person name="Mount S."/>
            <person name="Morishita T."/>
            <person name="Miura S."/>
            <person name="Nakayama A."/>
            <person name="Nishizaka S."/>
            <person name="Nomoto H."/>
            <person name="Ohta F."/>
            <person name="Oishi K."/>
            <person name="Rigoutsos I."/>
            <person name="Sano M."/>
            <person name="Sasaki A."/>
            <person name="Sasakura Y."/>
            <person name="Shoguchi E."/>
            <person name="Shin-i T."/>
            <person name="Spagnuolo A."/>
            <person name="Stainier D."/>
            <person name="Suzuki M.M."/>
            <person name="Tassy O."/>
            <person name="Takatori N."/>
            <person name="Tokuoka M."/>
            <person name="Yagi K."/>
            <person name="Yoshizaki F."/>
            <person name="Wada S."/>
            <person name="Zhang C."/>
            <person name="Hyatt P.D."/>
            <person name="Larimer F."/>
            <person name="Detter C."/>
            <person name="Doggett N."/>
            <person name="Glavina T."/>
            <person name="Hawkins T."/>
            <person name="Richardson P."/>
            <person name="Lucas S."/>
            <person name="Kohara Y."/>
            <person name="Levine M."/>
            <person name="Satoh N."/>
            <person name="Rokhsar D.S."/>
        </authorList>
    </citation>
    <scope>NUCLEOTIDE SEQUENCE [LARGE SCALE GENOMIC DNA]</scope>
</reference>
<evidence type="ECO:0000313" key="2">
    <source>
        <dbReference type="Proteomes" id="UP000008144"/>
    </source>
</evidence>
<keyword evidence="2" id="KW-1185">Reference proteome</keyword>
<organism evidence="1 2">
    <name type="scientific">Ciona intestinalis</name>
    <name type="common">Transparent sea squirt</name>
    <name type="synonym">Ascidia intestinalis</name>
    <dbReference type="NCBI Taxonomy" id="7719"/>
    <lineage>
        <taxon>Eukaryota</taxon>
        <taxon>Metazoa</taxon>
        <taxon>Chordata</taxon>
        <taxon>Tunicata</taxon>
        <taxon>Ascidiacea</taxon>
        <taxon>Phlebobranchia</taxon>
        <taxon>Cionidae</taxon>
        <taxon>Ciona</taxon>
    </lineage>
</organism>